<dbReference type="AlphaFoldDB" id="A0AAV1EIP5"/>
<evidence type="ECO:0000313" key="2">
    <source>
        <dbReference type="Proteomes" id="UP001178508"/>
    </source>
</evidence>
<name>A0AAV1EIP5_XYRNO</name>
<organism evidence="1 2">
    <name type="scientific">Xyrichtys novacula</name>
    <name type="common">Pearly razorfish</name>
    <name type="synonym">Hemipteronotus novacula</name>
    <dbReference type="NCBI Taxonomy" id="13765"/>
    <lineage>
        <taxon>Eukaryota</taxon>
        <taxon>Metazoa</taxon>
        <taxon>Chordata</taxon>
        <taxon>Craniata</taxon>
        <taxon>Vertebrata</taxon>
        <taxon>Euteleostomi</taxon>
        <taxon>Actinopterygii</taxon>
        <taxon>Neopterygii</taxon>
        <taxon>Teleostei</taxon>
        <taxon>Neoteleostei</taxon>
        <taxon>Acanthomorphata</taxon>
        <taxon>Eupercaria</taxon>
        <taxon>Labriformes</taxon>
        <taxon>Labridae</taxon>
        <taxon>Xyrichtys</taxon>
    </lineage>
</organism>
<accession>A0AAV1EIP5</accession>
<sequence length="123" mass="13954">MCCAEVLDCSDLGLAPPSHVSDESSDTFFLLKNYICTIRYSITDLRVEEGRTVKRSTHGFVENTLITPFYSSQRNYFCLGALALQTRHAQSPKRAVLEMKGGIFFPQRKGSLSFFVYHVLQCF</sequence>
<protein>
    <submittedName>
        <fullName evidence="1">Uncharacterized protein</fullName>
    </submittedName>
</protein>
<keyword evidence="2" id="KW-1185">Reference proteome</keyword>
<gene>
    <name evidence="1" type="ORF">XNOV1_A033244</name>
</gene>
<dbReference type="EMBL" id="OY660864">
    <property type="protein sequence ID" value="CAJ1048606.1"/>
    <property type="molecule type" value="Genomic_DNA"/>
</dbReference>
<proteinExistence type="predicted"/>
<reference evidence="1" key="1">
    <citation type="submission" date="2023-08" db="EMBL/GenBank/DDBJ databases">
        <authorList>
            <person name="Alioto T."/>
            <person name="Alioto T."/>
            <person name="Gomez Garrido J."/>
        </authorList>
    </citation>
    <scope>NUCLEOTIDE SEQUENCE</scope>
</reference>
<evidence type="ECO:0000313" key="1">
    <source>
        <dbReference type="EMBL" id="CAJ1048606.1"/>
    </source>
</evidence>
<dbReference type="Proteomes" id="UP001178508">
    <property type="component" value="Chromosome 1"/>
</dbReference>